<protein>
    <submittedName>
        <fullName evidence="5">Glycosyl hydrolase</fullName>
    </submittedName>
</protein>
<feature type="binding site" evidence="4">
    <location>
        <position position="245"/>
    </location>
    <ligand>
        <name>substrate</name>
    </ligand>
</feature>
<feature type="binding site" evidence="4">
    <location>
        <position position="168"/>
    </location>
    <ligand>
        <name>substrate</name>
    </ligand>
</feature>
<dbReference type="PANTHER" id="PTHR36845:SF1">
    <property type="entry name" value="HYDROLASE, PUTATIVE (AFU_ORTHOLOGUE AFUA_7G05090)-RELATED"/>
    <property type="match status" value="1"/>
</dbReference>
<keyword evidence="1 5" id="KW-0378">Hydrolase</keyword>
<comment type="caution">
    <text evidence="5">The sequence shown here is derived from an EMBL/GenBank/DDBJ whole genome shotgun (WGS) entry which is preliminary data.</text>
</comment>
<feature type="binding site" evidence="4">
    <location>
        <position position="101"/>
    </location>
    <ligand>
        <name>substrate</name>
    </ligand>
</feature>
<dbReference type="InterPro" id="IPR012341">
    <property type="entry name" value="6hp_glycosidase-like_sf"/>
</dbReference>
<dbReference type="SUPFAM" id="SSF48208">
    <property type="entry name" value="Six-hairpin glycosidases"/>
    <property type="match status" value="1"/>
</dbReference>
<dbReference type="Gene3D" id="1.50.10.10">
    <property type="match status" value="1"/>
</dbReference>
<evidence type="ECO:0000256" key="2">
    <source>
        <dbReference type="ARBA" id="ARBA00038358"/>
    </source>
</evidence>
<feature type="active site" description="Proton donor" evidence="3">
    <location>
        <position position="168"/>
    </location>
</feature>
<evidence type="ECO:0000256" key="1">
    <source>
        <dbReference type="ARBA" id="ARBA00022801"/>
    </source>
</evidence>
<name>A0A3B0CBK1_9FLAO</name>
<dbReference type="RefSeq" id="WP_120710649.1">
    <property type="nucleotide sequence ID" value="NZ_RBCJ01000001.1"/>
</dbReference>
<dbReference type="InterPro" id="IPR052369">
    <property type="entry name" value="UG_Glycosaminoglycan_Hydrolase"/>
</dbReference>
<evidence type="ECO:0000256" key="4">
    <source>
        <dbReference type="PIRSR" id="PIRSR610905-2"/>
    </source>
</evidence>
<dbReference type="GO" id="GO:0000272">
    <property type="term" value="P:polysaccharide catabolic process"/>
    <property type="evidence" value="ECO:0007669"/>
    <property type="project" value="TreeGrafter"/>
</dbReference>
<organism evidence="5 6">
    <name type="scientific">Ulvibacterium marinum</name>
    <dbReference type="NCBI Taxonomy" id="2419782"/>
    <lineage>
        <taxon>Bacteria</taxon>
        <taxon>Pseudomonadati</taxon>
        <taxon>Bacteroidota</taxon>
        <taxon>Flavobacteriia</taxon>
        <taxon>Flavobacteriales</taxon>
        <taxon>Flavobacteriaceae</taxon>
        <taxon>Ulvibacterium</taxon>
    </lineage>
</organism>
<dbReference type="InterPro" id="IPR010905">
    <property type="entry name" value="Glyco_hydro_88"/>
</dbReference>
<dbReference type="GO" id="GO:0052757">
    <property type="term" value="F:chondroitin hydrolase activity"/>
    <property type="evidence" value="ECO:0007669"/>
    <property type="project" value="TreeGrafter"/>
</dbReference>
<dbReference type="OrthoDB" id="428577at2"/>
<keyword evidence="6" id="KW-1185">Reference proteome</keyword>
<proteinExistence type="inferred from homology"/>
<reference evidence="5 6" key="1">
    <citation type="submission" date="2018-10" db="EMBL/GenBank/DDBJ databases">
        <title>Ulvibacterium marinum gen. nov., sp. nov., a novel marine bacterium of the family Flavobacteriaceae, isolated from a culture of the green alga Ulva prolifera.</title>
        <authorList>
            <person name="Zhang Z."/>
        </authorList>
    </citation>
    <scope>NUCLEOTIDE SEQUENCE [LARGE SCALE GENOMIC DNA]</scope>
    <source>
        <strain evidence="5 6">CCMM003</strain>
    </source>
</reference>
<feature type="binding site" evidence="4">
    <location>
        <position position="261"/>
    </location>
    <ligand>
        <name>substrate</name>
    </ligand>
</feature>
<comment type="similarity">
    <text evidence="2">Belongs to the glycosyl hydrolase 88 family.</text>
</comment>
<feature type="active site" description="Nucleophile" evidence="3">
    <location>
        <position position="101"/>
    </location>
</feature>
<gene>
    <name evidence="5" type="ORF">D7Z94_06370</name>
</gene>
<dbReference type="Pfam" id="PF07470">
    <property type="entry name" value="Glyco_hydro_88"/>
    <property type="match status" value="1"/>
</dbReference>
<feature type="binding site" evidence="4">
    <location>
        <position position="257"/>
    </location>
    <ligand>
        <name>substrate</name>
    </ligand>
</feature>
<dbReference type="Proteomes" id="UP000276603">
    <property type="component" value="Unassembled WGS sequence"/>
</dbReference>
<dbReference type="AlphaFoldDB" id="A0A3B0CBK1"/>
<evidence type="ECO:0000313" key="6">
    <source>
        <dbReference type="Proteomes" id="UP000276603"/>
    </source>
</evidence>
<dbReference type="InterPro" id="IPR008928">
    <property type="entry name" value="6-hairpin_glycosidase_sf"/>
</dbReference>
<evidence type="ECO:0000313" key="5">
    <source>
        <dbReference type="EMBL" id="RKN83442.1"/>
    </source>
</evidence>
<evidence type="ECO:0000256" key="3">
    <source>
        <dbReference type="PIRSR" id="PIRSR610905-1"/>
    </source>
</evidence>
<dbReference type="PANTHER" id="PTHR36845">
    <property type="entry name" value="HYDROLASE, PUTATIVE (AFU_ORTHOLOGUE AFUA_7G05090)-RELATED"/>
    <property type="match status" value="1"/>
</dbReference>
<accession>A0A3B0CBK1</accession>
<sequence length="453" mass="51292">MKIDSLITLDKINTLLPSFWDLVIQKVQDLNKNYNISKGSPVFTINGKYTSRGWTEWTQGFQYGIPLLAFDATGETDMLSIAKENIKKHMPHHLTHFGVHDHGFNNVSTYGNLLRLANENKFTADYHEKEFYKLALKVSGTVQAKRWTTTNDGGYLYSFNGPHSLFIDTMRTCRSLLVAHHLGHRMLEEHDEEIDLLDRAITHGLTTAKYAVYYDEGRDFYDELGRVAHESIFNLNDGAYRCPNTQQGFSGFTTWTRGLAWAMLGFTEFLEFLNALPQTHEKIENSKNVFLKAAMATCDFYIANTAADGIPYWDTGAPNLYKLGNYRDFDSQPNNNHEPVDSSAAAIGAQGLIRLGILLKKNEAELSKNYITAGLKVTKTLLSHDYLANDPAHQGIIKHSIYHRPNGWDHTPKGSKIPVGESSMWGDYHMVELCLLVQKLSQDKNYTFFSGIV</sequence>
<dbReference type="EMBL" id="RBCJ01000001">
    <property type="protein sequence ID" value="RKN83442.1"/>
    <property type="molecule type" value="Genomic_DNA"/>
</dbReference>